<protein>
    <submittedName>
        <fullName evidence="1">Uncharacterized protein</fullName>
    </submittedName>
</protein>
<gene>
    <name evidence="1" type="ORF">METZ01_LOCUS200756</name>
</gene>
<proteinExistence type="predicted"/>
<reference evidence="1" key="1">
    <citation type="submission" date="2018-05" db="EMBL/GenBank/DDBJ databases">
        <authorList>
            <person name="Lanie J.A."/>
            <person name="Ng W.-L."/>
            <person name="Kazmierczak K.M."/>
            <person name="Andrzejewski T.M."/>
            <person name="Davidsen T.M."/>
            <person name="Wayne K.J."/>
            <person name="Tettelin H."/>
            <person name="Glass J.I."/>
            <person name="Rusch D."/>
            <person name="Podicherti R."/>
            <person name="Tsui H.-C.T."/>
            <person name="Winkler M.E."/>
        </authorList>
    </citation>
    <scope>NUCLEOTIDE SEQUENCE</scope>
</reference>
<dbReference type="EMBL" id="UINC01043616">
    <property type="protein sequence ID" value="SVB47902.1"/>
    <property type="molecule type" value="Genomic_DNA"/>
</dbReference>
<dbReference type="AlphaFoldDB" id="A0A382EC19"/>
<organism evidence="1">
    <name type="scientific">marine metagenome</name>
    <dbReference type="NCBI Taxonomy" id="408172"/>
    <lineage>
        <taxon>unclassified sequences</taxon>
        <taxon>metagenomes</taxon>
        <taxon>ecological metagenomes</taxon>
    </lineage>
</organism>
<accession>A0A382EC19</accession>
<name>A0A382EC19_9ZZZZ</name>
<sequence length="79" mass="8621">MHPDNSDFSLQTPKAKAAIITIKANLSITLLINLRTKSKSIPKITKATMLRFSEISGESHSGREFAEIVSGIISGTYED</sequence>
<evidence type="ECO:0000313" key="1">
    <source>
        <dbReference type="EMBL" id="SVB47902.1"/>
    </source>
</evidence>